<reference evidence="2" key="2">
    <citation type="journal article" date="2018" name="Plant J.">
        <title>The Sorghum bicolor reference genome: improved assembly, gene annotations, a transcriptome atlas, and signatures of genome organization.</title>
        <authorList>
            <person name="McCormick R.F."/>
            <person name="Truong S.K."/>
            <person name="Sreedasyam A."/>
            <person name="Jenkins J."/>
            <person name="Shu S."/>
            <person name="Sims D."/>
            <person name="Kennedy M."/>
            <person name="Amirebrahimi M."/>
            <person name="Weers B.D."/>
            <person name="McKinley B."/>
            <person name="Mattison A."/>
            <person name="Morishige D.T."/>
            <person name="Grimwood J."/>
            <person name="Schmutz J."/>
            <person name="Mullet J.E."/>
        </authorList>
    </citation>
    <scope>NUCLEOTIDE SEQUENCE [LARGE SCALE GENOMIC DNA]</scope>
    <source>
        <strain evidence="2">cv. BTx623</strain>
    </source>
</reference>
<keyword evidence="2" id="KW-1185">Reference proteome</keyword>
<proteinExistence type="predicted"/>
<dbReference type="AlphaFoldDB" id="C5Z2R5"/>
<name>C5Z2R5_SORBI</name>
<gene>
    <name evidence="1" type="ORF">SORBI_3010G009900</name>
</gene>
<protein>
    <submittedName>
        <fullName evidence="1">Uncharacterized protein</fullName>
    </submittedName>
</protein>
<evidence type="ECO:0000313" key="1">
    <source>
        <dbReference type="EMBL" id="EER89069.3"/>
    </source>
</evidence>
<evidence type="ECO:0000313" key="2">
    <source>
        <dbReference type="Proteomes" id="UP000000768"/>
    </source>
</evidence>
<organism evidence="1 2">
    <name type="scientific">Sorghum bicolor</name>
    <name type="common">Sorghum</name>
    <name type="synonym">Sorghum vulgare</name>
    <dbReference type="NCBI Taxonomy" id="4558"/>
    <lineage>
        <taxon>Eukaryota</taxon>
        <taxon>Viridiplantae</taxon>
        <taxon>Streptophyta</taxon>
        <taxon>Embryophyta</taxon>
        <taxon>Tracheophyta</taxon>
        <taxon>Spermatophyta</taxon>
        <taxon>Magnoliopsida</taxon>
        <taxon>Liliopsida</taxon>
        <taxon>Poales</taxon>
        <taxon>Poaceae</taxon>
        <taxon>PACMAD clade</taxon>
        <taxon>Panicoideae</taxon>
        <taxon>Andropogonodae</taxon>
        <taxon>Andropogoneae</taxon>
        <taxon>Sorghinae</taxon>
        <taxon>Sorghum</taxon>
    </lineage>
</organism>
<dbReference type="HOGENOM" id="CLU_1096628_0_0_1"/>
<sequence length="212" mass="23082">MCSFSPALYRTGYFNTNSRLKFNCSKCVAPKANVHIYTHWMTPAQTVCVTIQQASYRLLLAAAFTMAPGAIVDKDGVSTGKKFKEIAANILYRYQKKKADKGKAKGKEPVAEGTQPGVVILSATYTVAIEIGDGPGKRHQHIVQLVNGKGYPDASKDDTVSLIFINDPPAKVSDQKQMQDTIERLSTHLEGVKRILEDAAVGGPSNKVAQLR</sequence>
<dbReference type="InParanoid" id="C5Z2R5"/>
<dbReference type="EMBL" id="CM000769">
    <property type="protein sequence ID" value="EER89069.3"/>
    <property type="molecule type" value="Genomic_DNA"/>
</dbReference>
<accession>C5Z2R5</accession>
<dbReference type="Gramene" id="EER89069">
    <property type="protein sequence ID" value="EER89069"/>
    <property type="gene ID" value="SORBI_3010G009900"/>
</dbReference>
<dbReference type="Proteomes" id="UP000000768">
    <property type="component" value="Chromosome 10"/>
</dbReference>
<reference evidence="1 2" key="1">
    <citation type="journal article" date="2009" name="Nature">
        <title>The Sorghum bicolor genome and the diversification of grasses.</title>
        <authorList>
            <person name="Paterson A.H."/>
            <person name="Bowers J.E."/>
            <person name="Bruggmann R."/>
            <person name="Dubchak I."/>
            <person name="Grimwood J."/>
            <person name="Gundlach H."/>
            <person name="Haberer G."/>
            <person name="Hellsten U."/>
            <person name="Mitros T."/>
            <person name="Poliakov A."/>
            <person name="Schmutz J."/>
            <person name="Spannagl M."/>
            <person name="Tang H."/>
            <person name="Wang X."/>
            <person name="Wicker T."/>
            <person name="Bharti A.K."/>
            <person name="Chapman J."/>
            <person name="Feltus F.A."/>
            <person name="Gowik U."/>
            <person name="Grigoriev I.V."/>
            <person name="Lyons E."/>
            <person name="Maher C.A."/>
            <person name="Martis M."/>
            <person name="Narechania A."/>
            <person name="Otillar R.P."/>
            <person name="Penning B.W."/>
            <person name="Salamov A.A."/>
            <person name="Wang Y."/>
            <person name="Zhang L."/>
            <person name="Carpita N.C."/>
            <person name="Freeling M."/>
            <person name="Gingle A.R."/>
            <person name="Hash C.T."/>
            <person name="Keller B."/>
            <person name="Klein P."/>
            <person name="Kresovich S."/>
            <person name="McCann M.C."/>
            <person name="Ming R."/>
            <person name="Peterson D.G."/>
            <person name="Mehboob-ur-Rahman"/>
            <person name="Ware D."/>
            <person name="Westhoff P."/>
            <person name="Mayer K.F."/>
            <person name="Messing J."/>
            <person name="Rokhsar D.S."/>
        </authorList>
    </citation>
    <scope>NUCLEOTIDE SEQUENCE [LARGE SCALE GENOMIC DNA]</scope>
    <source>
        <strain evidence="2">cv. BTx623</strain>
    </source>
</reference>